<accession>A0ABQ9JW77</accession>
<sequence>MAKYGMSMCVLGMHEEFRPYNIGAIHTAATEMLAGSEVAKYSRKPDIMADAAYAILIQDPKTCTGNFFIDEDILNQAGITDLKHYASVPENADKLMPDFLVDDDVPSSPPGVPL</sequence>
<gene>
    <name evidence="1" type="ORF">NQ317_001508</name>
</gene>
<evidence type="ECO:0000313" key="1">
    <source>
        <dbReference type="EMBL" id="KAJ8982184.1"/>
    </source>
</evidence>
<evidence type="ECO:0000313" key="2">
    <source>
        <dbReference type="Proteomes" id="UP001162164"/>
    </source>
</evidence>
<dbReference type="Proteomes" id="UP001162164">
    <property type="component" value="Unassembled WGS sequence"/>
</dbReference>
<dbReference type="Gene3D" id="3.40.50.720">
    <property type="entry name" value="NAD(P)-binding Rossmann-like Domain"/>
    <property type="match status" value="1"/>
</dbReference>
<reference evidence="1" key="1">
    <citation type="journal article" date="2023" name="Insect Mol. Biol.">
        <title>Genome sequencing provides insights into the evolution of gene families encoding plant cell wall-degrading enzymes in longhorned beetles.</title>
        <authorList>
            <person name="Shin N.R."/>
            <person name="Okamura Y."/>
            <person name="Kirsch R."/>
            <person name="Pauchet Y."/>
        </authorList>
    </citation>
    <scope>NUCLEOTIDE SEQUENCE</scope>
    <source>
        <strain evidence="1">MMC_N1</strain>
    </source>
</reference>
<dbReference type="EMBL" id="JAPWTJ010000140">
    <property type="protein sequence ID" value="KAJ8982184.1"/>
    <property type="molecule type" value="Genomic_DNA"/>
</dbReference>
<dbReference type="PANTHER" id="PTHR42808">
    <property type="entry name" value="HYDROXYSTEROID DEHYDROGENASE-LIKE PROTEIN 2"/>
    <property type="match status" value="1"/>
</dbReference>
<proteinExistence type="predicted"/>
<organism evidence="1 2">
    <name type="scientific">Molorchus minor</name>
    <dbReference type="NCBI Taxonomy" id="1323400"/>
    <lineage>
        <taxon>Eukaryota</taxon>
        <taxon>Metazoa</taxon>
        <taxon>Ecdysozoa</taxon>
        <taxon>Arthropoda</taxon>
        <taxon>Hexapoda</taxon>
        <taxon>Insecta</taxon>
        <taxon>Pterygota</taxon>
        <taxon>Neoptera</taxon>
        <taxon>Endopterygota</taxon>
        <taxon>Coleoptera</taxon>
        <taxon>Polyphaga</taxon>
        <taxon>Cucujiformia</taxon>
        <taxon>Chrysomeloidea</taxon>
        <taxon>Cerambycidae</taxon>
        <taxon>Lamiinae</taxon>
        <taxon>Monochamini</taxon>
        <taxon>Molorchus</taxon>
    </lineage>
</organism>
<protein>
    <submittedName>
        <fullName evidence="1">Uncharacterized protein</fullName>
    </submittedName>
</protein>
<dbReference type="PANTHER" id="PTHR42808:SF3">
    <property type="entry name" value="HYDROXYSTEROID DEHYDROGENASE-LIKE PROTEIN 2"/>
    <property type="match status" value="1"/>
</dbReference>
<keyword evidence="2" id="KW-1185">Reference proteome</keyword>
<name>A0ABQ9JW77_9CUCU</name>
<dbReference type="InterPro" id="IPR051935">
    <property type="entry name" value="HSDL2"/>
</dbReference>
<comment type="caution">
    <text evidence="1">The sequence shown here is derived from an EMBL/GenBank/DDBJ whole genome shotgun (WGS) entry which is preliminary data.</text>
</comment>